<evidence type="ECO:0000256" key="1">
    <source>
        <dbReference type="SAM" id="Phobius"/>
    </source>
</evidence>
<feature type="non-terminal residue" evidence="2">
    <location>
        <position position="1"/>
    </location>
</feature>
<sequence length="55" mass="5861">VFAVMDHLDWMFWTVSVGGFVMAVAVFLSTGRLLSQDRAAQQTEIVADETAGGGA</sequence>
<name>A0A382BCF0_9ZZZZ</name>
<keyword evidence="1" id="KW-1133">Transmembrane helix</keyword>
<gene>
    <name evidence="2" type="ORF">METZ01_LOCUS164374</name>
</gene>
<evidence type="ECO:0000313" key="2">
    <source>
        <dbReference type="EMBL" id="SVB11520.1"/>
    </source>
</evidence>
<accession>A0A382BCF0</accession>
<reference evidence="2" key="1">
    <citation type="submission" date="2018-05" db="EMBL/GenBank/DDBJ databases">
        <authorList>
            <person name="Lanie J.A."/>
            <person name="Ng W.-L."/>
            <person name="Kazmierczak K.M."/>
            <person name="Andrzejewski T.M."/>
            <person name="Davidsen T.M."/>
            <person name="Wayne K.J."/>
            <person name="Tettelin H."/>
            <person name="Glass J.I."/>
            <person name="Rusch D."/>
            <person name="Podicherti R."/>
            <person name="Tsui H.-C.T."/>
            <person name="Winkler M.E."/>
        </authorList>
    </citation>
    <scope>NUCLEOTIDE SEQUENCE</scope>
</reference>
<organism evidence="2">
    <name type="scientific">marine metagenome</name>
    <dbReference type="NCBI Taxonomy" id="408172"/>
    <lineage>
        <taxon>unclassified sequences</taxon>
        <taxon>metagenomes</taxon>
        <taxon>ecological metagenomes</taxon>
    </lineage>
</organism>
<keyword evidence="1" id="KW-0812">Transmembrane</keyword>
<dbReference type="AlphaFoldDB" id="A0A382BCF0"/>
<feature type="transmembrane region" description="Helical" evidence="1">
    <location>
        <begin position="12"/>
        <end position="34"/>
    </location>
</feature>
<dbReference type="EMBL" id="UINC01029196">
    <property type="protein sequence ID" value="SVB11520.1"/>
    <property type="molecule type" value="Genomic_DNA"/>
</dbReference>
<proteinExistence type="predicted"/>
<keyword evidence="1" id="KW-0472">Membrane</keyword>
<protein>
    <submittedName>
        <fullName evidence="2">Uncharacterized protein</fullName>
    </submittedName>
</protein>